<keyword evidence="1" id="KW-0812">Transmembrane</keyword>
<proteinExistence type="predicted"/>
<reference evidence="2 3" key="1">
    <citation type="submission" date="2020-08" db="EMBL/GenBank/DDBJ databases">
        <title>Genomic Encyclopedia of Type Strains, Phase IV (KMG-IV): sequencing the most valuable type-strain genomes for metagenomic binning, comparative biology and taxonomic classification.</title>
        <authorList>
            <person name="Goeker M."/>
        </authorList>
    </citation>
    <scope>NUCLEOTIDE SEQUENCE [LARGE SCALE GENOMIC DNA]</scope>
    <source>
        <strain evidence="2 3">YIM 65646</strain>
    </source>
</reference>
<feature type="transmembrane region" description="Helical" evidence="1">
    <location>
        <begin position="110"/>
        <end position="135"/>
    </location>
</feature>
<keyword evidence="1" id="KW-1133">Transmembrane helix</keyword>
<gene>
    <name evidence="2" type="ORF">HNR73_006618</name>
</gene>
<evidence type="ECO:0000313" key="2">
    <source>
        <dbReference type="EMBL" id="MBB6038732.1"/>
    </source>
</evidence>
<dbReference type="AlphaFoldDB" id="A0A841FYY6"/>
<keyword evidence="1" id="KW-0472">Membrane</keyword>
<accession>A0A841FYY6</accession>
<evidence type="ECO:0000256" key="1">
    <source>
        <dbReference type="SAM" id="Phobius"/>
    </source>
</evidence>
<name>A0A841FYY6_9ACTN</name>
<evidence type="ECO:0000313" key="3">
    <source>
        <dbReference type="Proteomes" id="UP000548476"/>
    </source>
</evidence>
<protein>
    <submittedName>
        <fullName evidence="2">Uncharacterized protein</fullName>
    </submittedName>
</protein>
<comment type="caution">
    <text evidence="2">The sequence shown here is derived from an EMBL/GenBank/DDBJ whole genome shotgun (WGS) entry which is preliminary data.</text>
</comment>
<feature type="transmembrane region" description="Helical" evidence="1">
    <location>
        <begin position="12"/>
        <end position="28"/>
    </location>
</feature>
<organism evidence="2 3">
    <name type="scientific">Phytomonospora endophytica</name>
    <dbReference type="NCBI Taxonomy" id="714109"/>
    <lineage>
        <taxon>Bacteria</taxon>
        <taxon>Bacillati</taxon>
        <taxon>Actinomycetota</taxon>
        <taxon>Actinomycetes</taxon>
        <taxon>Micromonosporales</taxon>
        <taxon>Micromonosporaceae</taxon>
        <taxon>Phytomonospora</taxon>
    </lineage>
</organism>
<feature type="transmembrane region" description="Helical" evidence="1">
    <location>
        <begin position="34"/>
        <end position="56"/>
    </location>
</feature>
<sequence length="136" mass="14840">MSRKKTGFAMKNWGYLVLAAAVLLLFVREIGPQFAVAAFALSGFWLLFGVGTWCGAKVRAADGLCRNNSFGLLGGCHIRQHRWQRLKALLTFQKFRETCRGWFTGAPQQIATCSLVASAVGTLFGLVQIMLAVALA</sequence>
<dbReference type="Proteomes" id="UP000548476">
    <property type="component" value="Unassembled WGS sequence"/>
</dbReference>
<keyword evidence="3" id="KW-1185">Reference proteome</keyword>
<dbReference type="RefSeq" id="WP_203686541.1">
    <property type="nucleotide sequence ID" value="NZ_BONT01000060.1"/>
</dbReference>
<dbReference type="EMBL" id="JACHGT010000018">
    <property type="protein sequence ID" value="MBB6038732.1"/>
    <property type="molecule type" value="Genomic_DNA"/>
</dbReference>